<evidence type="ECO:0000256" key="5">
    <source>
        <dbReference type="RuleBase" id="RU361187"/>
    </source>
</evidence>
<dbReference type="SUPFAM" id="SSF75005">
    <property type="entry name" value="Arabinanase/levansucrase/invertase"/>
    <property type="match status" value="1"/>
</dbReference>
<dbReference type="Proteomes" id="UP001216907">
    <property type="component" value="Unassembled WGS sequence"/>
</dbReference>
<evidence type="ECO:0000313" key="8">
    <source>
        <dbReference type="EMBL" id="MDG3004195.1"/>
    </source>
</evidence>
<evidence type="ECO:0000256" key="2">
    <source>
        <dbReference type="ARBA" id="ARBA00022729"/>
    </source>
</evidence>
<keyword evidence="2 7" id="KW-0732">Signal</keyword>
<evidence type="ECO:0000256" key="1">
    <source>
        <dbReference type="ARBA" id="ARBA00009865"/>
    </source>
</evidence>
<feature type="chain" id="PRO_5045801031" evidence="7">
    <location>
        <begin position="26"/>
        <end position="376"/>
    </location>
</feature>
<keyword evidence="9" id="KW-1185">Reference proteome</keyword>
<dbReference type="InterPro" id="IPR006710">
    <property type="entry name" value="Glyco_hydro_43"/>
</dbReference>
<dbReference type="InterPro" id="IPR023296">
    <property type="entry name" value="Glyco_hydro_beta-prop_sf"/>
</dbReference>
<reference evidence="8 9" key="1">
    <citation type="submission" date="2023-03" db="EMBL/GenBank/DDBJ databases">
        <title>Paludisphaera mucosa sp. nov. a novel planctomycete from northern fen.</title>
        <authorList>
            <person name="Ivanova A."/>
        </authorList>
    </citation>
    <scope>NUCLEOTIDE SEQUENCE [LARGE SCALE GENOMIC DNA]</scope>
    <source>
        <strain evidence="8 9">Pla2</strain>
    </source>
</reference>
<dbReference type="Gene3D" id="2.115.10.20">
    <property type="entry name" value="Glycosyl hydrolase domain, family 43"/>
    <property type="match status" value="1"/>
</dbReference>
<feature type="region of interest" description="Disordered" evidence="6">
    <location>
        <begin position="343"/>
        <end position="376"/>
    </location>
</feature>
<evidence type="ECO:0000256" key="6">
    <source>
        <dbReference type="SAM" id="MobiDB-lite"/>
    </source>
</evidence>
<dbReference type="PANTHER" id="PTHR43817:SF1">
    <property type="entry name" value="HYDROLASE, FAMILY 43, PUTATIVE (AFU_ORTHOLOGUE AFUA_3G01660)-RELATED"/>
    <property type="match status" value="1"/>
</dbReference>
<dbReference type="GO" id="GO:0016787">
    <property type="term" value="F:hydrolase activity"/>
    <property type="evidence" value="ECO:0007669"/>
    <property type="project" value="UniProtKB-KW"/>
</dbReference>
<keyword evidence="3 5" id="KW-0378">Hydrolase</keyword>
<sequence>MTVLSLRTPRIAALFLALGGWLATAEAPARAQAEVGKPATFRNPIKLQGADPWLMVHDGWYHLATTTGRDVRLRRARRLEDLKTAEDRIVWREEDATRNRDLWAPEFHRLDAGAGPRWYLYFTAGDGREPSHRMYVAESAADDPMGPYAFKAKLKTDPKDEFYAIDGTVLTMPGDALYFVWCGRPSPSGQGLYISRMTDPWTLVGPRVYLDVDGLGCDVVREGPVALRRGDQGRIFLAYSTCSADTPDYKLGIASIAPDADPMKSKSWEPRIRPAFERNDASGVYGPGHNSFFKSPDGREDWIAYHAKPGKAVGYADRSTRAQKFTWDAEGTPVFGVPLGTGVDVPVPSGEPAAADESVTRRPAGPRGSAASRPAP</sequence>
<feature type="signal peptide" evidence="7">
    <location>
        <begin position="1"/>
        <end position="25"/>
    </location>
</feature>
<evidence type="ECO:0000256" key="7">
    <source>
        <dbReference type="SAM" id="SignalP"/>
    </source>
</evidence>
<comment type="similarity">
    <text evidence="1 5">Belongs to the glycosyl hydrolase 43 family.</text>
</comment>
<comment type="caution">
    <text evidence="8">The sequence shown here is derived from an EMBL/GenBank/DDBJ whole genome shotgun (WGS) entry which is preliminary data.</text>
</comment>
<organism evidence="8 9">
    <name type="scientific">Paludisphaera mucosa</name>
    <dbReference type="NCBI Taxonomy" id="3030827"/>
    <lineage>
        <taxon>Bacteria</taxon>
        <taxon>Pseudomonadati</taxon>
        <taxon>Planctomycetota</taxon>
        <taxon>Planctomycetia</taxon>
        <taxon>Isosphaerales</taxon>
        <taxon>Isosphaeraceae</taxon>
        <taxon>Paludisphaera</taxon>
    </lineage>
</organism>
<evidence type="ECO:0000256" key="3">
    <source>
        <dbReference type="ARBA" id="ARBA00022801"/>
    </source>
</evidence>
<dbReference type="PANTHER" id="PTHR43817">
    <property type="entry name" value="GLYCOSYL HYDROLASE"/>
    <property type="match status" value="1"/>
</dbReference>
<dbReference type="RefSeq" id="WP_277860556.1">
    <property type="nucleotide sequence ID" value="NZ_JARRAG010000002.1"/>
</dbReference>
<evidence type="ECO:0000256" key="4">
    <source>
        <dbReference type="ARBA" id="ARBA00023295"/>
    </source>
</evidence>
<accession>A0ABT6F9Y6</accession>
<gene>
    <name evidence="8" type="ORF">PZE19_10445</name>
</gene>
<dbReference type="Pfam" id="PF04616">
    <property type="entry name" value="Glyco_hydro_43"/>
    <property type="match status" value="1"/>
</dbReference>
<evidence type="ECO:0000313" key="9">
    <source>
        <dbReference type="Proteomes" id="UP001216907"/>
    </source>
</evidence>
<proteinExistence type="inferred from homology"/>
<dbReference type="CDD" id="cd18820">
    <property type="entry name" value="GH43_LbAraf43-like"/>
    <property type="match status" value="1"/>
</dbReference>
<dbReference type="EMBL" id="JARRAG010000002">
    <property type="protein sequence ID" value="MDG3004195.1"/>
    <property type="molecule type" value="Genomic_DNA"/>
</dbReference>
<name>A0ABT6F9Y6_9BACT</name>
<keyword evidence="4 5" id="KW-0326">Glycosidase</keyword>
<protein>
    <submittedName>
        <fullName evidence="8">Glycoside hydrolase family 43 protein</fullName>
    </submittedName>
</protein>